<keyword evidence="2" id="KW-1185">Reference proteome</keyword>
<dbReference type="EMBL" id="JBHRVQ010000001">
    <property type="protein sequence ID" value="MFC3387597.1"/>
    <property type="molecule type" value="Genomic_DNA"/>
</dbReference>
<evidence type="ECO:0008006" key="3">
    <source>
        <dbReference type="Google" id="ProtNLM"/>
    </source>
</evidence>
<accession>A0ABV7N377</accession>
<proteinExistence type="predicted"/>
<sequence>MSNRTCLPLQMECIILFQSDPQSSHSLEELSNRLDRTVEDLRIVTELLMKQGIIEQVQLSGEKRYRYHEPETASGFEMRP</sequence>
<comment type="caution">
    <text evidence="1">The sequence shown here is derived from an EMBL/GenBank/DDBJ whole genome shotgun (WGS) entry which is preliminary data.</text>
</comment>
<gene>
    <name evidence="1" type="ORF">ACFOEO_03155</name>
</gene>
<evidence type="ECO:0000313" key="1">
    <source>
        <dbReference type="EMBL" id="MFC3387597.1"/>
    </source>
</evidence>
<dbReference type="Proteomes" id="UP001595637">
    <property type="component" value="Unassembled WGS sequence"/>
</dbReference>
<name>A0ABV7N377_9STAP</name>
<evidence type="ECO:0000313" key="2">
    <source>
        <dbReference type="Proteomes" id="UP001595637"/>
    </source>
</evidence>
<protein>
    <recommendedName>
        <fullName evidence="3">MarR family transcriptional regulator</fullName>
    </recommendedName>
</protein>
<dbReference type="RefSeq" id="WP_380651736.1">
    <property type="nucleotide sequence ID" value="NZ_JBHRVQ010000001.1"/>
</dbReference>
<reference evidence="2" key="1">
    <citation type="journal article" date="2019" name="Int. J. Syst. Evol. Microbiol.">
        <title>The Global Catalogue of Microorganisms (GCM) 10K type strain sequencing project: providing services to taxonomists for standard genome sequencing and annotation.</title>
        <authorList>
            <consortium name="The Broad Institute Genomics Platform"/>
            <consortium name="The Broad Institute Genome Sequencing Center for Infectious Disease"/>
            <person name="Wu L."/>
            <person name="Ma J."/>
        </authorList>
    </citation>
    <scope>NUCLEOTIDE SEQUENCE [LARGE SCALE GENOMIC DNA]</scope>
    <source>
        <strain evidence="2">CCM 7756</strain>
    </source>
</reference>
<organism evidence="1 2">
    <name type="scientific">Salinicoccus sesuvii</name>
    <dbReference type="NCBI Taxonomy" id="868281"/>
    <lineage>
        <taxon>Bacteria</taxon>
        <taxon>Bacillati</taxon>
        <taxon>Bacillota</taxon>
        <taxon>Bacilli</taxon>
        <taxon>Bacillales</taxon>
        <taxon>Staphylococcaceae</taxon>
        <taxon>Salinicoccus</taxon>
    </lineage>
</organism>